<name>A0AAD8ESK8_DIPPU</name>
<organism evidence="1 2">
    <name type="scientific">Diploptera punctata</name>
    <name type="common">Pacific beetle cockroach</name>
    <dbReference type="NCBI Taxonomy" id="6984"/>
    <lineage>
        <taxon>Eukaryota</taxon>
        <taxon>Metazoa</taxon>
        <taxon>Ecdysozoa</taxon>
        <taxon>Arthropoda</taxon>
        <taxon>Hexapoda</taxon>
        <taxon>Insecta</taxon>
        <taxon>Pterygota</taxon>
        <taxon>Neoptera</taxon>
        <taxon>Polyneoptera</taxon>
        <taxon>Dictyoptera</taxon>
        <taxon>Blattodea</taxon>
        <taxon>Blaberoidea</taxon>
        <taxon>Blaberidae</taxon>
        <taxon>Diplopterinae</taxon>
        <taxon>Diploptera</taxon>
    </lineage>
</organism>
<proteinExistence type="predicted"/>
<dbReference type="AlphaFoldDB" id="A0AAD8ESK8"/>
<feature type="non-terminal residue" evidence="1">
    <location>
        <position position="86"/>
    </location>
</feature>
<gene>
    <name evidence="1" type="ORF">L9F63_001056</name>
</gene>
<dbReference type="Proteomes" id="UP001233999">
    <property type="component" value="Unassembled WGS sequence"/>
</dbReference>
<reference evidence="1" key="2">
    <citation type="submission" date="2023-05" db="EMBL/GenBank/DDBJ databases">
        <authorList>
            <person name="Fouks B."/>
        </authorList>
    </citation>
    <scope>NUCLEOTIDE SEQUENCE</scope>
    <source>
        <strain evidence="1">Stay&amp;Tobe</strain>
        <tissue evidence="1">Testes</tissue>
    </source>
</reference>
<accession>A0AAD8ESK8</accession>
<evidence type="ECO:0000313" key="1">
    <source>
        <dbReference type="EMBL" id="KAJ9600776.1"/>
    </source>
</evidence>
<keyword evidence="2" id="KW-1185">Reference proteome</keyword>
<protein>
    <submittedName>
        <fullName evidence="1">Uncharacterized protein</fullName>
    </submittedName>
</protein>
<reference evidence="1" key="1">
    <citation type="journal article" date="2023" name="IScience">
        <title>Live-bearing cockroach genome reveals convergent evolutionary mechanisms linked to viviparity in insects and beyond.</title>
        <authorList>
            <person name="Fouks B."/>
            <person name="Harrison M.C."/>
            <person name="Mikhailova A.A."/>
            <person name="Marchal E."/>
            <person name="English S."/>
            <person name="Carruthers M."/>
            <person name="Jennings E.C."/>
            <person name="Chiamaka E.L."/>
            <person name="Frigard R.A."/>
            <person name="Pippel M."/>
            <person name="Attardo G.M."/>
            <person name="Benoit J.B."/>
            <person name="Bornberg-Bauer E."/>
            <person name="Tobe S.S."/>
        </authorList>
    </citation>
    <scope>NUCLEOTIDE SEQUENCE</scope>
    <source>
        <strain evidence="1">Stay&amp;Tobe</strain>
    </source>
</reference>
<sequence>NFMVKNSVSGHRFRLFSVVRFRSRTPIQDERNHIVLSTDEVYESSSSVVGWVQKWFAERGWDSPRRLQLSELDYFIRLSKLTNTFS</sequence>
<feature type="non-terminal residue" evidence="1">
    <location>
        <position position="1"/>
    </location>
</feature>
<evidence type="ECO:0000313" key="2">
    <source>
        <dbReference type="Proteomes" id="UP001233999"/>
    </source>
</evidence>
<comment type="caution">
    <text evidence="1">The sequence shown here is derived from an EMBL/GenBank/DDBJ whole genome shotgun (WGS) entry which is preliminary data.</text>
</comment>
<dbReference type="EMBL" id="JASPKZ010000046">
    <property type="protein sequence ID" value="KAJ9600776.1"/>
    <property type="molecule type" value="Genomic_DNA"/>
</dbReference>